<evidence type="ECO:0000256" key="2">
    <source>
        <dbReference type="SAM" id="Phobius"/>
    </source>
</evidence>
<comment type="caution">
    <text evidence="4">The sequence shown here is derived from an EMBL/GenBank/DDBJ whole genome shotgun (WGS) entry which is preliminary data.</text>
</comment>
<dbReference type="AlphaFoldDB" id="A0A8B6FV86"/>
<dbReference type="InterPro" id="IPR007110">
    <property type="entry name" value="Ig-like_dom"/>
</dbReference>
<keyword evidence="2" id="KW-1133">Transmembrane helix</keyword>
<dbReference type="InterPro" id="IPR036179">
    <property type="entry name" value="Ig-like_dom_sf"/>
</dbReference>
<dbReference type="EMBL" id="UYJE01007436">
    <property type="protein sequence ID" value="VDI54841.1"/>
    <property type="molecule type" value="Genomic_DNA"/>
</dbReference>
<proteinExistence type="predicted"/>
<dbReference type="SUPFAM" id="SSF48726">
    <property type="entry name" value="Immunoglobulin"/>
    <property type="match status" value="2"/>
</dbReference>
<evidence type="ECO:0000313" key="4">
    <source>
        <dbReference type="EMBL" id="VDI54841.1"/>
    </source>
</evidence>
<sequence>MRIRNDVGSIDVVIELISGVVTVVPYEAVCNTSESVELTCVNKDKHLQTERTAKWIHQLNRIFIRSPSSEVNGNISTLTIKFCDYKDTGTYICEWTSDEKVYKSSAKVTVHGLPVYSFTDIAVLNKTSVNLDVYFYSKPKPIQIKWLFNSKTIQHPSTLPLTKQYVNLTIYNKLVPVEGFKASMLLRTASHSSGFVYTCSIRNHFGIIEANFQEKEVLDAILIWENKTKVGNNNEDKRRLDYAYGTVGAFLGLTIIVVFIVVLYRAKLMKRVSQDVRYVPPPALASVDITGQSQEIVTDEVLQQEPDDENSLQHISIYEDIQSIQSQVYRDDTENENERVDTSRSGSDTSSERPYLELEPPNTYEDLEKSDRVEMQTYSQ</sequence>
<keyword evidence="5" id="KW-1185">Reference proteome</keyword>
<evidence type="ECO:0000256" key="1">
    <source>
        <dbReference type="SAM" id="MobiDB-lite"/>
    </source>
</evidence>
<protein>
    <recommendedName>
        <fullName evidence="3">Ig-like domain-containing protein</fullName>
    </recommendedName>
</protein>
<dbReference type="PROSITE" id="PS50835">
    <property type="entry name" value="IG_LIKE"/>
    <property type="match status" value="1"/>
</dbReference>
<dbReference type="Gene3D" id="2.60.40.10">
    <property type="entry name" value="Immunoglobulins"/>
    <property type="match status" value="2"/>
</dbReference>
<feature type="region of interest" description="Disordered" evidence="1">
    <location>
        <begin position="329"/>
        <end position="380"/>
    </location>
</feature>
<feature type="compositionally biased region" description="Basic and acidic residues" evidence="1">
    <location>
        <begin position="329"/>
        <end position="342"/>
    </location>
</feature>
<accession>A0A8B6FV86</accession>
<dbReference type="Proteomes" id="UP000596742">
    <property type="component" value="Unassembled WGS sequence"/>
</dbReference>
<keyword evidence="2" id="KW-0472">Membrane</keyword>
<dbReference type="OrthoDB" id="6413693at2759"/>
<reference evidence="4" key="1">
    <citation type="submission" date="2018-11" db="EMBL/GenBank/DDBJ databases">
        <authorList>
            <person name="Alioto T."/>
            <person name="Alioto T."/>
        </authorList>
    </citation>
    <scope>NUCLEOTIDE SEQUENCE</scope>
</reference>
<feature type="transmembrane region" description="Helical" evidence="2">
    <location>
        <begin position="242"/>
        <end position="264"/>
    </location>
</feature>
<feature type="domain" description="Ig-like" evidence="3">
    <location>
        <begin position="19"/>
        <end position="109"/>
    </location>
</feature>
<name>A0A8B6FV86_MYTGA</name>
<evidence type="ECO:0000313" key="5">
    <source>
        <dbReference type="Proteomes" id="UP000596742"/>
    </source>
</evidence>
<keyword evidence="2" id="KW-0812">Transmembrane</keyword>
<evidence type="ECO:0000259" key="3">
    <source>
        <dbReference type="PROSITE" id="PS50835"/>
    </source>
</evidence>
<dbReference type="InterPro" id="IPR013783">
    <property type="entry name" value="Ig-like_fold"/>
</dbReference>
<gene>
    <name evidence="4" type="ORF">MGAL_10B007808</name>
</gene>
<organism evidence="4 5">
    <name type="scientific">Mytilus galloprovincialis</name>
    <name type="common">Mediterranean mussel</name>
    <dbReference type="NCBI Taxonomy" id="29158"/>
    <lineage>
        <taxon>Eukaryota</taxon>
        <taxon>Metazoa</taxon>
        <taxon>Spiralia</taxon>
        <taxon>Lophotrochozoa</taxon>
        <taxon>Mollusca</taxon>
        <taxon>Bivalvia</taxon>
        <taxon>Autobranchia</taxon>
        <taxon>Pteriomorphia</taxon>
        <taxon>Mytilida</taxon>
        <taxon>Mytiloidea</taxon>
        <taxon>Mytilidae</taxon>
        <taxon>Mytilinae</taxon>
        <taxon>Mytilus</taxon>
    </lineage>
</organism>